<keyword evidence="3" id="KW-0067">ATP-binding</keyword>
<dbReference type="EMBL" id="VDFR01000005">
    <property type="protein sequence ID" value="TNC51774.1"/>
    <property type="molecule type" value="Genomic_DNA"/>
</dbReference>
<dbReference type="OrthoDB" id="9806951at2"/>
<dbReference type="SUPFAM" id="SSF52540">
    <property type="entry name" value="P-loop containing nucleoside triphosphate hydrolases"/>
    <property type="match status" value="1"/>
</dbReference>
<evidence type="ECO:0000313" key="4">
    <source>
        <dbReference type="Proteomes" id="UP000306740"/>
    </source>
</evidence>
<gene>
    <name evidence="3" type="ORF">FHE65_00610</name>
    <name evidence="2" type="ORF">FHE65_01320</name>
</gene>
<evidence type="ECO:0000259" key="1">
    <source>
        <dbReference type="Pfam" id="PF01935"/>
    </source>
</evidence>
<proteinExistence type="predicted"/>
<evidence type="ECO:0000313" key="3">
    <source>
        <dbReference type="EMBL" id="TNC52114.1"/>
    </source>
</evidence>
<keyword evidence="3" id="KW-0547">Nucleotide-binding</keyword>
<dbReference type="InterPro" id="IPR027417">
    <property type="entry name" value="P-loop_NTPase"/>
</dbReference>
<dbReference type="Gene3D" id="3.40.50.300">
    <property type="entry name" value="P-loop containing nucleotide triphosphate hydrolases"/>
    <property type="match status" value="2"/>
</dbReference>
<dbReference type="EMBL" id="VDFR01000004">
    <property type="protein sequence ID" value="TNC52114.1"/>
    <property type="molecule type" value="Genomic_DNA"/>
</dbReference>
<dbReference type="PANTHER" id="PTHR42957">
    <property type="entry name" value="HELICASE MJ1565-RELATED"/>
    <property type="match status" value="1"/>
</dbReference>
<accession>A0A5C4N2N4</accession>
<protein>
    <submittedName>
        <fullName evidence="3">ATP-binding protein</fullName>
    </submittedName>
</protein>
<dbReference type="AlphaFoldDB" id="A0A5C4N2N4"/>
<comment type="caution">
    <text evidence="3">The sequence shown here is derived from an EMBL/GenBank/DDBJ whole genome shotgun (WGS) entry which is preliminary data.</text>
</comment>
<dbReference type="RefSeq" id="WP_139104966.1">
    <property type="nucleotide sequence ID" value="NZ_VDFR01000004.1"/>
</dbReference>
<feature type="domain" description="Helicase HerA central" evidence="1">
    <location>
        <begin position="6"/>
        <end position="125"/>
    </location>
</feature>
<dbReference type="Pfam" id="PF01935">
    <property type="entry name" value="DUF87"/>
    <property type="match status" value="1"/>
</dbReference>
<organism evidence="3 4">
    <name type="scientific">Mumia zhuanghuii</name>
    <dbReference type="NCBI Taxonomy" id="2585211"/>
    <lineage>
        <taxon>Bacteria</taxon>
        <taxon>Bacillati</taxon>
        <taxon>Actinomycetota</taxon>
        <taxon>Actinomycetes</taxon>
        <taxon>Propionibacteriales</taxon>
        <taxon>Nocardioidaceae</taxon>
        <taxon>Mumia</taxon>
    </lineage>
</organism>
<dbReference type="PANTHER" id="PTHR42957:SF1">
    <property type="entry name" value="HELICASE MJ1565-RELATED"/>
    <property type="match status" value="1"/>
</dbReference>
<dbReference type="GO" id="GO:0005524">
    <property type="term" value="F:ATP binding"/>
    <property type="evidence" value="ECO:0007669"/>
    <property type="project" value="UniProtKB-KW"/>
</dbReference>
<sequence length="363" mass="40172">MNNALPIGTLVDSVDGSPATLDPTRFNRHTFWCGQSGSGKTYALGVVLEQLLLRTRLPLLVMDPNADFVRLGEVRDDVDAEVAKQLAEIRPRVFRPGSEGDDRLSVKFVDLNLRSRAAVLRLDPLKDPEEYNVLLHLEKAYGPATFDRATLLQRLTEAKDPGLRRLLMRLENLGVLDWDVWAWGGGSTQTVIDERQRATVLDLGGFKNPDESKVAALGILDHLWAHRESRRPVLIVIDEAHNLCPADPLLPVEVALTERIVQIAAEGRKYGLWLLLSTQRPSKIHPNALSQCDNLGLMKMTSPRDLDELGQYFGYAPHELLARSATFAQGQALFAGGFIKAPAVVQVAQRLTEEGGSDVRVPL</sequence>
<reference evidence="3 4" key="1">
    <citation type="submission" date="2019-05" db="EMBL/GenBank/DDBJ databases">
        <title>Mumia sp. nov., isolated from the intestinal contents of plateau pika (Ochotona curzoniae) in the Qinghai-Tibet plateau of China.</title>
        <authorList>
            <person name="Tian Z."/>
        </authorList>
    </citation>
    <scope>NUCLEOTIDE SEQUENCE [LARGE SCALE GENOMIC DNA]</scope>
    <source>
        <strain evidence="4">527</strain>
        <strain evidence="3">Z527</strain>
    </source>
</reference>
<dbReference type="Proteomes" id="UP000306740">
    <property type="component" value="Unassembled WGS sequence"/>
</dbReference>
<dbReference type="InterPro" id="IPR002789">
    <property type="entry name" value="HerA_central"/>
</dbReference>
<name>A0A5C4N2N4_9ACTN</name>
<evidence type="ECO:0000313" key="2">
    <source>
        <dbReference type="EMBL" id="TNC51774.1"/>
    </source>
</evidence>
<dbReference type="InterPro" id="IPR008571">
    <property type="entry name" value="HerA-like"/>
</dbReference>